<proteinExistence type="predicted"/>
<sequence>MKQACSQRTTGDFHHMLFDSLSKEALHEIFRLLLVPRRSNKSALLNLSMTCSFILSEMEAWANETLISKHSFSKPILAPPFRTVLFKKSFSRCFWCDKEETRYGDLDCDVVCCKRCEREEIPWIYQTRALQEYLLEKKDIVGLNRRQGINMHNRKVPAWIYSLADIQRVSYNKYGTKEEFEKIKMERDIIKENKVKIKMEGDLVKENKVEKERERREVLEVLVKGMGWSLDEYIQVSEVQAYLVGGKNAPCIEDTIKAVKKEIQQV</sequence>
<dbReference type="OrthoDB" id="5368863at2759"/>
<dbReference type="Proteomes" id="UP000186594">
    <property type="component" value="Unassembled WGS sequence"/>
</dbReference>
<evidence type="ECO:0000313" key="2">
    <source>
        <dbReference type="Proteomes" id="UP000186594"/>
    </source>
</evidence>
<evidence type="ECO:0000313" key="1">
    <source>
        <dbReference type="EMBL" id="OLL25288.1"/>
    </source>
</evidence>
<accession>A0A1U7LRN8</accession>
<dbReference type="CDD" id="cd21078">
    <property type="entry name" value="NTD_ZNT9"/>
    <property type="match status" value="1"/>
</dbReference>
<dbReference type="InterPro" id="IPR037129">
    <property type="entry name" value="XPA_sf"/>
</dbReference>
<organism evidence="1 2">
    <name type="scientific">Neolecta irregularis (strain DAH-3)</name>
    <dbReference type="NCBI Taxonomy" id="1198029"/>
    <lineage>
        <taxon>Eukaryota</taxon>
        <taxon>Fungi</taxon>
        <taxon>Dikarya</taxon>
        <taxon>Ascomycota</taxon>
        <taxon>Taphrinomycotina</taxon>
        <taxon>Neolectales</taxon>
        <taxon>Neolectaceae</taxon>
        <taxon>Neolecta</taxon>
    </lineage>
</organism>
<protein>
    <submittedName>
        <fullName evidence="1">Uncharacterized protein</fullName>
    </submittedName>
</protein>
<reference evidence="1 2" key="1">
    <citation type="submission" date="2016-04" db="EMBL/GenBank/DDBJ databases">
        <title>Evolutionary innovation and constraint leading to complex multicellularity in the Ascomycota.</title>
        <authorList>
            <person name="Cisse O."/>
            <person name="Nguyen A."/>
            <person name="Hewitt D.A."/>
            <person name="Jedd G."/>
            <person name="Stajich J.E."/>
        </authorList>
    </citation>
    <scope>NUCLEOTIDE SEQUENCE [LARGE SCALE GENOMIC DNA]</scope>
    <source>
        <strain evidence="1 2">DAH-3</strain>
    </source>
</reference>
<dbReference type="AlphaFoldDB" id="A0A1U7LRN8"/>
<dbReference type="EMBL" id="LXFE01000452">
    <property type="protein sequence ID" value="OLL25288.1"/>
    <property type="molecule type" value="Genomic_DNA"/>
</dbReference>
<name>A0A1U7LRN8_NEOID</name>
<dbReference type="Gene3D" id="3.90.530.10">
    <property type="entry name" value="XPA C-terminal domain"/>
    <property type="match status" value="1"/>
</dbReference>
<gene>
    <name evidence="1" type="ORF">NEOLI_004196</name>
</gene>
<keyword evidence="2" id="KW-1185">Reference proteome</keyword>
<comment type="caution">
    <text evidence="1">The sequence shown here is derived from an EMBL/GenBank/DDBJ whole genome shotgun (WGS) entry which is preliminary data.</text>
</comment>